<evidence type="ECO:0000313" key="1">
    <source>
        <dbReference type="EMBL" id="KAJ7962056.1"/>
    </source>
</evidence>
<dbReference type="AlphaFoldDB" id="A0AAD7LRB6"/>
<dbReference type="EMBL" id="JARAOO010000007">
    <property type="protein sequence ID" value="KAJ7962056.1"/>
    <property type="molecule type" value="Genomic_DNA"/>
</dbReference>
<name>A0AAD7LRB6_QUISA</name>
<evidence type="ECO:0000313" key="2">
    <source>
        <dbReference type="Proteomes" id="UP001163823"/>
    </source>
</evidence>
<gene>
    <name evidence="1" type="ORF">O6P43_017333</name>
</gene>
<dbReference type="Proteomes" id="UP001163823">
    <property type="component" value="Chromosome 7"/>
</dbReference>
<proteinExistence type="predicted"/>
<sequence length="67" mass="7615">MVHASDSIEHIINIPEKKHDDLCIYRVPPNLGQVNVKAYTPQLISIGPFRHGNPQFKAVETKREILP</sequence>
<dbReference type="InterPro" id="IPR004158">
    <property type="entry name" value="DUF247_pln"/>
</dbReference>
<comment type="caution">
    <text evidence="1">The sequence shown here is derived from an EMBL/GenBank/DDBJ whole genome shotgun (WGS) entry which is preliminary data.</text>
</comment>
<dbReference type="Pfam" id="PF03140">
    <property type="entry name" value="DUF247"/>
    <property type="match status" value="1"/>
</dbReference>
<accession>A0AAD7LRB6</accession>
<reference evidence="1" key="1">
    <citation type="journal article" date="2023" name="Science">
        <title>Elucidation of the pathway for biosynthesis of saponin adjuvants from the soapbark tree.</title>
        <authorList>
            <person name="Reed J."/>
            <person name="Orme A."/>
            <person name="El-Demerdash A."/>
            <person name="Owen C."/>
            <person name="Martin L.B.B."/>
            <person name="Misra R.C."/>
            <person name="Kikuchi S."/>
            <person name="Rejzek M."/>
            <person name="Martin A.C."/>
            <person name="Harkess A."/>
            <person name="Leebens-Mack J."/>
            <person name="Louveau T."/>
            <person name="Stephenson M.J."/>
            <person name="Osbourn A."/>
        </authorList>
    </citation>
    <scope>NUCLEOTIDE SEQUENCE</scope>
    <source>
        <strain evidence="1">S10</strain>
    </source>
</reference>
<dbReference type="PANTHER" id="PTHR31170:SF9">
    <property type="entry name" value="PROTEIN, PUTATIVE (DUF247)-RELATED"/>
    <property type="match status" value="1"/>
</dbReference>
<keyword evidence="2" id="KW-1185">Reference proteome</keyword>
<organism evidence="1 2">
    <name type="scientific">Quillaja saponaria</name>
    <name type="common">Soap bark tree</name>
    <dbReference type="NCBI Taxonomy" id="32244"/>
    <lineage>
        <taxon>Eukaryota</taxon>
        <taxon>Viridiplantae</taxon>
        <taxon>Streptophyta</taxon>
        <taxon>Embryophyta</taxon>
        <taxon>Tracheophyta</taxon>
        <taxon>Spermatophyta</taxon>
        <taxon>Magnoliopsida</taxon>
        <taxon>eudicotyledons</taxon>
        <taxon>Gunneridae</taxon>
        <taxon>Pentapetalae</taxon>
        <taxon>rosids</taxon>
        <taxon>fabids</taxon>
        <taxon>Fabales</taxon>
        <taxon>Quillajaceae</taxon>
        <taxon>Quillaja</taxon>
    </lineage>
</organism>
<dbReference type="KEGG" id="qsa:O6P43_017333"/>
<dbReference type="PANTHER" id="PTHR31170">
    <property type="entry name" value="BNAC04G53230D PROTEIN"/>
    <property type="match status" value="1"/>
</dbReference>
<protein>
    <submittedName>
        <fullName evidence="1">Uncharacterized protein</fullName>
    </submittedName>
</protein>